<accession>A0A7S6R8D2</accession>
<gene>
    <name evidence="1" type="ORF">CPT_Maja_102</name>
</gene>
<dbReference type="EMBL" id="MT708549">
    <property type="protein sequence ID" value="QOV06322.1"/>
    <property type="molecule type" value="Genomic_DNA"/>
</dbReference>
<evidence type="ECO:0000313" key="1">
    <source>
        <dbReference type="EMBL" id="QOV06322.1"/>
    </source>
</evidence>
<name>A0A7S6R8D2_9CAUD</name>
<reference evidence="1 2" key="1">
    <citation type="submission" date="2020-07" db="EMBL/GenBank/DDBJ databases">
        <title>Complete genome sequence of Burkholderia gladioli phage Maja.</title>
        <authorList>
            <person name="Yu Z."/>
            <person name="Yao G.W."/>
            <person name="Guadalupe Vizoso-Pinto M."/>
            <person name="Sun L."/>
            <person name="Le T."/>
            <person name="Gonzalez C."/>
            <person name="Young R."/>
            <person name="Liu M."/>
        </authorList>
    </citation>
    <scope>NUCLEOTIDE SEQUENCE [LARGE SCALE GENOMIC DNA]</scope>
</reference>
<sequence>MIRVTVYANFVERNPTLFAQDSDETIALKCIAAQFAAHCSKSGMRVDVHSEFILDVLKEDFGYTVLVEMI</sequence>
<proteinExistence type="predicted"/>
<evidence type="ECO:0000313" key="2">
    <source>
        <dbReference type="Proteomes" id="UP000593952"/>
    </source>
</evidence>
<protein>
    <submittedName>
        <fullName evidence="1">Uncharacterized protein</fullName>
    </submittedName>
</protein>
<keyword evidence="2" id="KW-1185">Reference proteome</keyword>
<organism evidence="1 2">
    <name type="scientific">Burkholderia phage Maja</name>
    <dbReference type="NCBI Taxonomy" id="2767571"/>
    <lineage>
        <taxon>Viruses</taxon>
        <taxon>Duplodnaviria</taxon>
        <taxon>Heunggongvirae</taxon>
        <taxon>Uroviricota</taxon>
        <taxon>Caudoviricetes</taxon>
        <taxon>Lindbergviridae</taxon>
        <taxon>Gladiolivirus</taxon>
        <taxon>Gladiolivirus maja</taxon>
    </lineage>
</organism>
<dbReference type="Proteomes" id="UP000593952">
    <property type="component" value="Segment"/>
</dbReference>